<proteinExistence type="predicted"/>
<dbReference type="AlphaFoldDB" id="A0A445AR35"/>
<dbReference type="STRING" id="3818.A0A445AR35"/>
<dbReference type="EMBL" id="SDMP01000011">
    <property type="protein sequence ID" value="RYR28861.1"/>
    <property type="molecule type" value="Genomic_DNA"/>
</dbReference>
<keyword evidence="4" id="KW-1185">Reference proteome</keyword>
<evidence type="ECO:0000256" key="1">
    <source>
        <dbReference type="SAM" id="MobiDB-lite"/>
    </source>
</evidence>
<dbReference type="InterPro" id="IPR040256">
    <property type="entry name" value="At4g02000-like"/>
</dbReference>
<feature type="domain" description="DUF4283" evidence="2">
    <location>
        <begin position="105"/>
        <end position="186"/>
    </location>
</feature>
<dbReference type="PANTHER" id="PTHR31286">
    <property type="entry name" value="GLYCINE-RICH CELL WALL STRUCTURAL PROTEIN 1.8-LIKE"/>
    <property type="match status" value="1"/>
</dbReference>
<name>A0A445AR35_ARAHY</name>
<sequence>MGEASLIPKEEEWRVGEEAPRRRSFSDAVKGVIRPVSEMEEDDSFPSSDGEAFEDKSYNEEEQNIGGKYSTKKESQRPEINIEKVNGIFNIIINEARLKNLRHTWCDTLRVKLLGRKISLPVLSRRLEVMWEKQGSIEVIDIGNDYFIVRFYSQKDLDFALTGGPWRIFYHYLAISFWKPNFNPMEAIIDHIAAWVRLPRLAIEYYEEEMLNKIGNILGRNLKVDSNTADKCRGKFARLCVELDLTESLVSQYSINRVRYIVEYEEIYNIYFSCGMVGHEKSNCPKIIAQSKVQQGEDIGEKGGDENGGAQQKTKGQQENDSNEIFIKDKGKKVIEEEKMDTDHG</sequence>
<comment type="caution">
    <text evidence="3">The sequence shown here is derived from an EMBL/GenBank/DDBJ whole genome shotgun (WGS) entry which is preliminary data.</text>
</comment>
<feature type="compositionally biased region" description="Basic and acidic residues" evidence="1">
    <location>
        <begin position="326"/>
        <end position="345"/>
    </location>
</feature>
<feature type="compositionally biased region" description="Polar residues" evidence="1">
    <location>
        <begin position="309"/>
        <end position="320"/>
    </location>
</feature>
<gene>
    <name evidence="3" type="ORF">Ahy_B01g053062</name>
</gene>
<feature type="compositionally biased region" description="Basic and acidic residues" evidence="1">
    <location>
        <begin position="8"/>
        <end position="25"/>
    </location>
</feature>
<protein>
    <recommendedName>
        <fullName evidence="2">DUF4283 domain-containing protein</fullName>
    </recommendedName>
</protein>
<evidence type="ECO:0000313" key="4">
    <source>
        <dbReference type="Proteomes" id="UP000289738"/>
    </source>
</evidence>
<accession>A0A445AR35</accession>
<dbReference type="InterPro" id="IPR025558">
    <property type="entry name" value="DUF4283"/>
</dbReference>
<feature type="region of interest" description="Disordered" evidence="1">
    <location>
        <begin position="295"/>
        <end position="345"/>
    </location>
</feature>
<evidence type="ECO:0000259" key="2">
    <source>
        <dbReference type="Pfam" id="PF14111"/>
    </source>
</evidence>
<reference evidence="3 4" key="1">
    <citation type="submission" date="2019-01" db="EMBL/GenBank/DDBJ databases">
        <title>Sequencing of cultivated peanut Arachis hypogaea provides insights into genome evolution and oil improvement.</title>
        <authorList>
            <person name="Chen X."/>
        </authorList>
    </citation>
    <scope>NUCLEOTIDE SEQUENCE [LARGE SCALE GENOMIC DNA]</scope>
    <source>
        <strain evidence="4">cv. Fuhuasheng</strain>
        <tissue evidence="3">Leaves</tissue>
    </source>
</reference>
<organism evidence="3 4">
    <name type="scientific">Arachis hypogaea</name>
    <name type="common">Peanut</name>
    <dbReference type="NCBI Taxonomy" id="3818"/>
    <lineage>
        <taxon>Eukaryota</taxon>
        <taxon>Viridiplantae</taxon>
        <taxon>Streptophyta</taxon>
        <taxon>Embryophyta</taxon>
        <taxon>Tracheophyta</taxon>
        <taxon>Spermatophyta</taxon>
        <taxon>Magnoliopsida</taxon>
        <taxon>eudicotyledons</taxon>
        <taxon>Gunneridae</taxon>
        <taxon>Pentapetalae</taxon>
        <taxon>rosids</taxon>
        <taxon>fabids</taxon>
        <taxon>Fabales</taxon>
        <taxon>Fabaceae</taxon>
        <taxon>Papilionoideae</taxon>
        <taxon>50 kb inversion clade</taxon>
        <taxon>dalbergioids sensu lato</taxon>
        <taxon>Dalbergieae</taxon>
        <taxon>Pterocarpus clade</taxon>
        <taxon>Arachis</taxon>
    </lineage>
</organism>
<evidence type="ECO:0000313" key="3">
    <source>
        <dbReference type="EMBL" id="RYR28861.1"/>
    </source>
</evidence>
<feature type="region of interest" description="Disordered" evidence="1">
    <location>
        <begin position="1"/>
        <end position="73"/>
    </location>
</feature>
<dbReference type="Pfam" id="PF14111">
    <property type="entry name" value="DUF4283"/>
    <property type="match status" value="1"/>
</dbReference>
<dbReference type="PANTHER" id="PTHR31286:SF99">
    <property type="entry name" value="DUF4283 DOMAIN-CONTAINING PROTEIN"/>
    <property type="match status" value="1"/>
</dbReference>
<dbReference type="Proteomes" id="UP000289738">
    <property type="component" value="Chromosome B01"/>
</dbReference>